<gene>
    <name evidence="1" type="ORF">CCMP2556_LOCUS24667</name>
</gene>
<protein>
    <submittedName>
        <fullName evidence="1">Uncharacterized protein</fullName>
    </submittedName>
</protein>
<comment type="caution">
    <text evidence="1">The sequence shown here is derived from an EMBL/GenBank/DDBJ whole genome shotgun (WGS) entry which is preliminary data.</text>
</comment>
<sequence length="248" mass="27172">MKVQIAAEDGGCKIQLVQGKTMFVLPFAIKIDLDDLLNAFLADKSLLTTRPTSKPATATVKQSVDAAKDTSSLSSRRSEETTSTASTRRVGVAESEQKPKASASLPATQTEAPKSLARPRQENEDFKKQRADRKDKEGPEKKDIFVLDSQEKEQGSKAGAEAKTDDKTDKKRSEAFREGTEPIPGPSRDEPTHAKEVGRHREGEGQLPVSTNTDGHKHNEEPEEEDAFRSDHIPPSRVGAHPHKCPVQ</sequence>
<accession>A0ABP0MCC4</accession>
<dbReference type="EMBL" id="CAXAMN010016269">
    <property type="protein sequence ID" value="CAK9047784.1"/>
    <property type="molecule type" value="Genomic_DNA"/>
</dbReference>
<keyword evidence="2" id="KW-1185">Reference proteome</keyword>
<name>A0ABP0MCC4_9DINO</name>
<evidence type="ECO:0000313" key="1">
    <source>
        <dbReference type="EMBL" id="CAK9047784.1"/>
    </source>
</evidence>
<dbReference type="Proteomes" id="UP001642484">
    <property type="component" value="Unassembled WGS sequence"/>
</dbReference>
<reference evidence="1 2" key="1">
    <citation type="submission" date="2024-02" db="EMBL/GenBank/DDBJ databases">
        <authorList>
            <person name="Chen Y."/>
            <person name="Shah S."/>
            <person name="Dougan E. K."/>
            <person name="Thang M."/>
            <person name="Chan C."/>
        </authorList>
    </citation>
    <scope>NUCLEOTIDE SEQUENCE [LARGE SCALE GENOMIC DNA]</scope>
</reference>
<proteinExistence type="predicted"/>
<organism evidence="1 2">
    <name type="scientific">Durusdinium trenchii</name>
    <dbReference type="NCBI Taxonomy" id="1381693"/>
    <lineage>
        <taxon>Eukaryota</taxon>
        <taxon>Sar</taxon>
        <taxon>Alveolata</taxon>
        <taxon>Dinophyceae</taxon>
        <taxon>Suessiales</taxon>
        <taxon>Symbiodiniaceae</taxon>
        <taxon>Durusdinium</taxon>
    </lineage>
</organism>
<evidence type="ECO:0000313" key="2">
    <source>
        <dbReference type="Proteomes" id="UP001642484"/>
    </source>
</evidence>